<gene>
    <name evidence="1" type="ORF">EST38_g10480</name>
</gene>
<evidence type="ECO:0000313" key="1">
    <source>
        <dbReference type="EMBL" id="RXW15373.1"/>
    </source>
</evidence>
<keyword evidence="2" id="KW-1185">Reference proteome</keyword>
<dbReference type="EMBL" id="SDEE01000560">
    <property type="protein sequence ID" value="RXW15373.1"/>
    <property type="molecule type" value="Genomic_DNA"/>
</dbReference>
<dbReference type="Pfam" id="PF16850">
    <property type="entry name" value="Inhibitor_I66"/>
    <property type="match status" value="1"/>
</dbReference>
<evidence type="ECO:0000313" key="2">
    <source>
        <dbReference type="Proteomes" id="UP000290288"/>
    </source>
</evidence>
<dbReference type="Gene3D" id="2.80.10.50">
    <property type="match status" value="1"/>
</dbReference>
<dbReference type="OrthoDB" id="3439489at2759"/>
<accession>A0A4Q2D7A0</accession>
<dbReference type="AlphaFoldDB" id="A0A4Q2D7A0"/>
<protein>
    <submittedName>
        <fullName evidence="1">Uncharacterized protein</fullName>
    </submittedName>
</protein>
<comment type="caution">
    <text evidence="1">The sequence shown here is derived from an EMBL/GenBank/DDBJ whole genome shotgun (WGS) entry which is preliminary data.</text>
</comment>
<dbReference type="InterPro" id="IPR031755">
    <property type="entry name" value="Inhibitor_I66"/>
</dbReference>
<dbReference type="GO" id="GO:0004867">
    <property type="term" value="F:serine-type endopeptidase inhibitor activity"/>
    <property type="evidence" value="ECO:0007669"/>
    <property type="project" value="InterPro"/>
</dbReference>
<reference evidence="1 2" key="1">
    <citation type="submission" date="2019-01" db="EMBL/GenBank/DDBJ databases">
        <title>Draft genome sequence of Psathyrella aberdarensis IHI B618.</title>
        <authorList>
            <person name="Buettner E."/>
            <person name="Kellner H."/>
        </authorList>
    </citation>
    <scope>NUCLEOTIDE SEQUENCE [LARGE SCALE GENOMIC DNA]</scope>
    <source>
        <strain evidence="1 2">IHI B618</strain>
    </source>
</reference>
<dbReference type="Proteomes" id="UP000290288">
    <property type="component" value="Unassembled WGS sequence"/>
</dbReference>
<sequence>MSLPEGVYIIESKENGAAIGRNPREDRSLRPKPVVIHPVGEGLLPQASVRLLSTDILSRSTLNV</sequence>
<proteinExistence type="predicted"/>
<name>A0A4Q2D7A0_9AGAR</name>
<organism evidence="1 2">
    <name type="scientific">Candolleomyces aberdarensis</name>
    <dbReference type="NCBI Taxonomy" id="2316362"/>
    <lineage>
        <taxon>Eukaryota</taxon>
        <taxon>Fungi</taxon>
        <taxon>Dikarya</taxon>
        <taxon>Basidiomycota</taxon>
        <taxon>Agaricomycotina</taxon>
        <taxon>Agaricomycetes</taxon>
        <taxon>Agaricomycetidae</taxon>
        <taxon>Agaricales</taxon>
        <taxon>Agaricineae</taxon>
        <taxon>Psathyrellaceae</taxon>
        <taxon>Candolleomyces</taxon>
    </lineage>
</organism>